<dbReference type="PANTHER" id="PTHR30572">
    <property type="entry name" value="MEMBRANE COMPONENT OF TRANSPORTER-RELATED"/>
    <property type="match status" value="1"/>
</dbReference>
<evidence type="ECO:0000256" key="2">
    <source>
        <dbReference type="ARBA" id="ARBA00022475"/>
    </source>
</evidence>
<evidence type="ECO:0000256" key="6">
    <source>
        <dbReference type="SAM" id="Phobius"/>
    </source>
</evidence>
<dbReference type="Proteomes" id="UP000622475">
    <property type="component" value="Unassembled WGS sequence"/>
</dbReference>
<evidence type="ECO:0000256" key="4">
    <source>
        <dbReference type="ARBA" id="ARBA00022989"/>
    </source>
</evidence>
<feature type="transmembrane region" description="Helical" evidence="6">
    <location>
        <begin position="273"/>
        <end position="295"/>
    </location>
</feature>
<evidence type="ECO:0000256" key="1">
    <source>
        <dbReference type="ARBA" id="ARBA00004651"/>
    </source>
</evidence>
<organism evidence="9 10">
    <name type="scientific">Mucilaginibacter myungsuensis</name>
    <dbReference type="NCBI Taxonomy" id="649104"/>
    <lineage>
        <taxon>Bacteria</taxon>
        <taxon>Pseudomonadati</taxon>
        <taxon>Bacteroidota</taxon>
        <taxon>Sphingobacteriia</taxon>
        <taxon>Sphingobacteriales</taxon>
        <taxon>Sphingobacteriaceae</taxon>
        <taxon>Mucilaginibacter</taxon>
    </lineage>
</organism>
<evidence type="ECO:0000313" key="10">
    <source>
        <dbReference type="Proteomes" id="UP000622475"/>
    </source>
</evidence>
<feature type="transmembrane region" description="Helical" evidence="6">
    <location>
        <begin position="21"/>
        <end position="43"/>
    </location>
</feature>
<name>A0A929PV09_9SPHI</name>
<proteinExistence type="predicted"/>
<feature type="domain" description="ABC3 transporter permease C-terminal" evidence="7">
    <location>
        <begin position="683"/>
        <end position="791"/>
    </location>
</feature>
<feature type="transmembrane region" description="Helical" evidence="6">
    <location>
        <begin position="320"/>
        <end position="347"/>
    </location>
</feature>
<evidence type="ECO:0000259" key="8">
    <source>
        <dbReference type="Pfam" id="PF12704"/>
    </source>
</evidence>
<dbReference type="InterPro" id="IPR050250">
    <property type="entry name" value="Macrolide_Exporter_MacB"/>
</dbReference>
<accession>A0A929PV09</accession>
<evidence type="ECO:0000259" key="7">
    <source>
        <dbReference type="Pfam" id="PF02687"/>
    </source>
</evidence>
<dbReference type="InterPro" id="IPR025857">
    <property type="entry name" value="MacB_PCD"/>
</dbReference>
<reference evidence="9" key="1">
    <citation type="submission" date="2020-10" db="EMBL/GenBank/DDBJ databases">
        <title>Mucilaginibacter mali sp. nov., isolated from rhizosphere soil of apple orchard.</title>
        <authorList>
            <person name="Lee J.-S."/>
            <person name="Kim H.S."/>
            <person name="Kim J.-S."/>
        </authorList>
    </citation>
    <scope>NUCLEOTIDE SEQUENCE</scope>
    <source>
        <strain evidence="9">KCTC 22746</strain>
    </source>
</reference>
<protein>
    <submittedName>
        <fullName evidence="9">ABC transporter permease</fullName>
    </submittedName>
</protein>
<gene>
    <name evidence="9" type="ORF">IRJ16_02030</name>
</gene>
<sequence>MLKNYLKIAFRNLLRDRSFSILNLLGLAIGLASVIMILGYVRYELSYDKSYSNHTRLYRLLQENPPGSVDELTPIVSVHMAEVLKKEFPAIEACSTSGKTEVEFKYKGNIVSFTAIDGDPDLLKMFNYEFVKGDAASALKDPGSLVLTESLAAKYFPGQDPMGQVITDKDKKKRHVTGVIKDIPANTHLSGEAVVSQDWKDTEAFHVNGGSANVQYVLLNKNADPKKLDAQFSTVYKKYNFPPGTGVRLQPVTDIHLRSHYFGEQPGNSDIKYIYIFSSIALLILCIACINYVNLTTARSMHRAREIGLRKVLGALRKQLIAQFLTESFLFFAVSTLLAVVIAYALWPTFSARITGYSTTIPLFDSGSIILLLVLLVIGGLVAGAYPAFFLSSLQPVKVLKGIAKFGLNISLRKGLVVVQFVISGVLIIGTLVVTRQLNYIRNADLGFKKDNLLEIRVGNQLPKMKAFKEQLLLNKDVLSTSVSSWVIGHTYGGYKKVQDPSDTTKQIRTSSVEVEYDFLKTTDIRLVAGRFFSPAYGLDKISPDSAWRVSKDMPDEEEDLYRSGMPMVVNQAAVKLLGLKGDVIGQVITTKHRGTIVGVIDDFNGMSMHDKIEPVFLYSWPDLAQGALFVKISSKNTHQTIAYIRSQWKKFYPDYKLDLKFADDKLQELYTADVRLGSLFTIFSSLAIVIACLGLFGLISLTVQNRVKEIGIRKVLGASVASITALISADLLKLVLLSFIISSPIAWYFMDKWLQDFAYRINIEWWIFAVACAVTILIAFVTLSFRSIKAAMANPVDSLRSE</sequence>
<dbReference type="GO" id="GO:0022857">
    <property type="term" value="F:transmembrane transporter activity"/>
    <property type="evidence" value="ECO:0007669"/>
    <property type="project" value="TreeGrafter"/>
</dbReference>
<feature type="transmembrane region" description="Helical" evidence="6">
    <location>
        <begin position="415"/>
        <end position="434"/>
    </location>
</feature>
<feature type="transmembrane region" description="Helical" evidence="6">
    <location>
        <begin position="716"/>
        <end position="746"/>
    </location>
</feature>
<dbReference type="RefSeq" id="WP_194109844.1">
    <property type="nucleotide sequence ID" value="NZ_JADFFL010000001.1"/>
</dbReference>
<dbReference type="Pfam" id="PF02687">
    <property type="entry name" value="FtsX"/>
    <property type="match status" value="2"/>
</dbReference>
<evidence type="ECO:0000256" key="5">
    <source>
        <dbReference type="ARBA" id="ARBA00023136"/>
    </source>
</evidence>
<dbReference type="EMBL" id="JADFFL010000001">
    <property type="protein sequence ID" value="MBE9660649.1"/>
    <property type="molecule type" value="Genomic_DNA"/>
</dbReference>
<feature type="transmembrane region" description="Helical" evidence="6">
    <location>
        <begin position="766"/>
        <end position="786"/>
    </location>
</feature>
<feature type="transmembrane region" description="Helical" evidence="6">
    <location>
        <begin position="680"/>
        <end position="704"/>
    </location>
</feature>
<keyword evidence="5 6" id="KW-0472">Membrane</keyword>
<keyword evidence="3 6" id="KW-0812">Transmembrane</keyword>
<dbReference type="PANTHER" id="PTHR30572:SF18">
    <property type="entry name" value="ABC-TYPE MACROLIDE FAMILY EXPORT SYSTEM PERMEASE COMPONENT 2"/>
    <property type="match status" value="1"/>
</dbReference>
<evidence type="ECO:0000256" key="3">
    <source>
        <dbReference type="ARBA" id="ARBA00022692"/>
    </source>
</evidence>
<dbReference type="InterPro" id="IPR003838">
    <property type="entry name" value="ABC3_permease_C"/>
</dbReference>
<feature type="transmembrane region" description="Helical" evidence="6">
    <location>
        <begin position="367"/>
        <end position="394"/>
    </location>
</feature>
<evidence type="ECO:0000313" key="9">
    <source>
        <dbReference type="EMBL" id="MBE9660649.1"/>
    </source>
</evidence>
<dbReference type="GO" id="GO:0005886">
    <property type="term" value="C:plasma membrane"/>
    <property type="evidence" value="ECO:0007669"/>
    <property type="project" value="UniProtKB-SubCell"/>
</dbReference>
<feature type="domain" description="ABC3 transporter permease C-terminal" evidence="7">
    <location>
        <begin position="279"/>
        <end position="396"/>
    </location>
</feature>
<comment type="subcellular location">
    <subcellularLocation>
        <location evidence="1">Cell membrane</location>
        <topology evidence="1">Multi-pass membrane protein</topology>
    </subcellularLocation>
</comment>
<dbReference type="AlphaFoldDB" id="A0A929PV09"/>
<keyword evidence="2" id="KW-1003">Cell membrane</keyword>
<comment type="caution">
    <text evidence="9">The sequence shown here is derived from an EMBL/GenBank/DDBJ whole genome shotgun (WGS) entry which is preliminary data.</text>
</comment>
<dbReference type="Pfam" id="PF12704">
    <property type="entry name" value="MacB_PCD"/>
    <property type="match status" value="1"/>
</dbReference>
<feature type="domain" description="MacB-like periplasmic core" evidence="8">
    <location>
        <begin position="20"/>
        <end position="233"/>
    </location>
</feature>
<keyword evidence="10" id="KW-1185">Reference proteome</keyword>
<keyword evidence="4 6" id="KW-1133">Transmembrane helix</keyword>